<keyword evidence="4" id="KW-1185">Reference proteome</keyword>
<feature type="coiled-coil region" evidence="1">
    <location>
        <begin position="293"/>
        <end position="327"/>
    </location>
</feature>
<gene>
    <name evidence="3" type="ordered locus">Mzhil_0862</name>
</gene>
<dbReference type="RefSeq" id="WP_013898163.1">
    <property type="nucleotide sequence ID" value="NC_015676.1"/>
</dbReference>
<feature type="compositionally biased region" description="Basic and acidic residues" evidence="2">
    <location>
        <begin position="84"/>
        <end position="103"/>
    </location>
</feature>
<organism evidence="3 4">
    <name type="scientific">Methanosalsum zhilinae (strain DSM 4017 / NBRC 107636 / OCM 62 / WeN5)</name>
    <name type="common">Methanohalophilus zhilinae</name>
    <dbReference type="NCBI Taxonomy" id="679901"/>
    <lineage>
        <taxon>Archaea</taxon>
        <taxon>Methanobacteriati</taxon>
        <taxon>Methanobacteriota</taxon>
        <taxon>Stenosarchaea group</taxon>
        <taxon>Methanomicrobia</taxon>
        <taxon>Methanosarcinales</taxon>
        <taxon>Methanosarcinaceae</taxon>
        <taxon>Methanosalsum</taxon>
    </lineage>
</organism>
<dbReference type="GeneID" id="10822483"/>
<evidence type="ECO:0000313" key="3">
    <source>
        <dbReference type="EMBL" id="AEH60724.1"/>
    </source>
</evidence>
<evidence type="ECO:0000313" key="4">
    <source>
        <dbReference type="Proteomes" id="UP000006622"/>
    </source>
</evidence>
<evidence type="ECO:0000256" key="1">
    <source>
        <dbReference type="SAM" id="Coils"/>
    </source>
</evidence>
<dbReference type="OrthoDB" id="137788at2157"/>
<evidence type="ECO:0000256" key="2">
    <source>
        <dbReference type="SAM" id="MobiDB-lite"/>
    </source>
</evidence>
<dbReference type="EMBL" id="CP002101">
    <property type="protein sequence ID" value="AEH60724.1"/>
    <property type="molecule type" value="Genomic_DNA"/>
</dbReference>
<feature type="coiled-coil region" evidence="1">
    <location>
        <begin position="202"/>
        <end position="239"/>
    </location>
</feature>
<sequence length="512" mass="58106" precursor="true">MKPNIKRIVITFIILSMLVVILSPVVSSMDNRADENRSSSDFYEDALNNTSQKEDQNENFDPINQRRDSFPARDVAPNRNPKIPSEREDNVNDMPARMKDRGETKRDNITDNAVKKRAEVQEKIQILRQTPPGPERREIVLQFKSEYAQSRDNFRNINEQIRNNNIPPNSDVAIAATKNYMLSTVDYMIVQLDNIKQNAQNLGDQDDKVEQMEYYIEQLEAERANIENIDESKDLAETAQNILTIWREAYSQSESISFDTMTKRIEDYLTQTESYSIRIESEITSLSDAGRDTAQIEELYMKYKQLIEEAKNSYESALSKAEDRSDEQSLKESMDYLQRSRTYIDEANTVLRDLFTVIENERNGQVKLNSSEKLSSNGNGTVVLSGNLSIDASASDSKLIIKDLAQDSHIRVDGDYWLVNGNIERSDDQRALVYQNLNGSAFIEGSRLTVVIVGNDISLDVAGDGKIVFSGTGTYTIESDTGSSQRYQWITGFGDQEYEVIDGIAAIKDAEL</sequence>
<dbReference type="HOGENOM" id="CLU_531716_0_0_2"/>
<keyword evidence="1" id="KW-0175">Coiled coil</keyword>
<dbReference type="AlphaFoldDB" id="F7XLI4"/>
<proteinExistence type="predicted"/>
<accession>F7XLI4</accession>
<reference evidence="3" key="1">
    <citation type="submission" date="2010-07" db="EMBL/GenBank/DDBJ databases">
        <title>The complete genome of Methanosalsum zhilinae DSM 4017.</title>
        <authorList>
            <consortium name="US DOE Joint Genome Institute (JGI-PGF)"/>
            <person name="Lucas S."/>
            <person name="Copeland A."/>
            <person name="Lapidus A."/>
            <person name="Glavina del Rio T."/>
            <person name="Dalin E."/>
            <person name="Tice H."/>
            <person name="Bruce D."/>
            <person name="Goodwin L."/>
            <person name="Pitluck S."/>
            <person name="Kyrpides N."/>
            <person name="Mavromatis K."/>
            <person name="Ovchinnikova G."/>
            <person name="Daligault H."/>
            <person name="Detter J.C."/>
            <person name="Han C."/>
            <person name="Tapia R."/>
            <person name="Larimer F."/>
            <person name="Land M."/>
            <person name="Hauser L."/>
            <person name="Markowitz V."/>
            <person name="Cheng J.-F."/>
            <person name="Hugenholtz P."/>
            <person name="Woyke T."/>
            <person name="Wu D."/>
            <person name="Spring S."/>
            <person name="Schueler E."/>
            <person name="Brambilla E."/>
            <person name="Klenk H.-P."/>
            <person name="Eisen J.A."/>
        </authorList>
    </citation>
    <scope>NUCLEOTIDE SEQUENCE</scope>
    <source>
        <strain evidence="3">DSM 4017</strain>
    </source>
</reference>
<name>F7XLI4_METZD</name>
<protein>
    <submittedName>
        <fullName evidence="3">Uncharacterized protein</fullName>
    </submittedName>
</protein>
<dbReference type="STRING" id="679901.Mzhil_0862"/>
<feature type="region of interest" description="Disordered" evidence="2">
    <location>
        <begin position="49"/>
        <end position="103"/>
    </location>
</feature>
<dbReference type="KEGG" id="mzh:Mzhil_0862"/>
<dbReference type="Proteomes" id="UP000006622">
    <property type="component" value="Chromosome"/>
</dbReference>